<evidence type="ECO:0000313" key="1">
    <source>
        <dbReference type="EMBL" id="KND98101.1"/>
    </source>
</evidence>
<protein>
    <submittedName>
        <fullName evidence="1">Uncharacterized protein</fullName>
    </submittedName>
</protein>
<sequence length="71" mass="7966">MEQRLAASHWLRKGLSGCSANLFTAKFSEIPPLRLLNVTRTPLKMSFDTLHKKTPTLVSTVMIQEIAVARN</sequence>
<dbReference type="EMBL" id="LGST01000035">
    <property type="protein sequence ID" value="KND98101.1"/>
    <property type="molecule type" value="Genomic_DNA"/>
</dbReference>
<dbReference type="AlphaFoldDB" id="A0A0L0NVC3"/>
<proteinExistence type="predicted"/>
<dbReference type="VEuPathDB" id="FungiDB:QG37_05084"/>
<organism evidence="1 2">
    <name type="scientific">Candidozyma auris</name>
    <name type="common">Yeast</name>
    <name type="synonym">Candida auris</name>
    <dbReference type="NCBI Taxonomy" id="498019"/>
    <lineage>
        <taxon>Eukaryota</taxon>
        <taxon>Fungi</taxon>
        <taxon>Dikarya</taxon>
        <taxon>Ascomycota</taxon>
        <taxon>Saccharomycotina</taxon>
        <taxon>Pichiomycetes</taxon>
        <taxon>Metschnikowiaceae</taxon>
        <taxon>Candidozyma</taxon>
    </lineage>
</organism>
<accession>A0A0L0NVC3</accession>
<dbReference type="Proteomes" id="UP000037122">
    <property type="component" value="Unassembled WGS sequence"/>
</dbReference>
<evidence type="ECO:0000313" key="2">
    <source>
        <dbReference type="Proteomes" id="UP000037122"/>
    </source>
</evidence>
<reference evidence="2" key="1">
    <citation type="journal article" date="2015" name="BMC Genomics">
        <title>Draft genome of a commonly misdiagnosed multidrug resistant pathogen Candida auris.</title>
        <authorList>
            <person name="Chatterjee S."/>
            <person name="Alampalli S.V."/>
            <person name="Nageshan R.K."/>
            <person name="Chettiar S.T."/>
            <person name="Joshi S."/>
            <person name="Tatu U.S."/>
        </authorList>
    </citation>
    <scope>NUCLEOTIDE SEQUENCE [LARGE SCALE GENOMIC DNA]</scope>
    <source>
        <strain evidence="2">6684</strain>
    </source>
</reference>
<name>A0A0L0NVC3_CANAR</name>
<comment type="caution">
    <text evidence="1">The sequence shown here is derived from an EMBL/GenBank/DDBJ whole genome shotgun (WGS) entry which is preliminary data.</text>
</comment>
<gene>
    <name evidence="1" type="ORF">QG37_05084</name>
</gene>